<organism evidence="1 2">
    <name type="scientific">Undibacterium arcticum</name>
    <dbReference type="NCBI Taxonomy" id="1762892"/>
    <lineage>
        <taxon>Bacteria</taxon>
        <taxon>Pseudomonadati</taxon>
        <taxon>Pseudomonadota</taxon>
        <taxon>Betaproteobacteria</taxon>
        <taxon>Burkholderiales</taxon>
        <taxon>Oxalobacteraceae</taxon>
        <taxon>Undibacterium</taxon>
    </lineage>
</organism>
<evidence type="ECO:0000313" key="1">
    <source>
        <dbReference type="EMBL" id="MFC3109810.1"/>
    </source>
</evidence>
<accession>A0ABV7F7A2</accession>
<name>A0ABV7F7A2_9BURK</name>
<evidence type="ECO:0000313" key="2">
    <source>
        <dbReference type="Proteomes" id="UP001595530"/>
    </source>
</evidence>
<protein>
    <submittedName>
        <fullName evidence="1">DUF2164 domain-containing protein</fullName>
    </submittedName>
</protein>
<gene>
    <name evidence="1" type="ORF">ACFOFO_17895</name>
</gene>
<comment type="caution">
    <text evidence="1">The sequence shown here is derived from an EMBL/GenBank/DDBJ whole genome shotgun (WGS) entry which is preliminary data.</text>
</comment>
<dbReference type="InterPro" id="IPR018680">
    <property type="entry name" value="DUF2164"/>
</dbReference>
<keyword evidence="2" id="KW-1185">Reference proteome</keyword>
<dbReference type="Proteomes" id="UP001595530">
    <property type="component" value="Unassembled WGS sequence"/>
</dbReference>
<sequence length="93" mass="10730">MEIKLKKEVEQQLIGSIQRYFARNMDGDIGELQASMLLHYVVEEIGPSIYNQAIADAQAYMLEKVQDLEISCHAPEFDYWHKSARNTAQRGKK</sequence>
<dbReference type="RefSeq" id="WP_390322332.1">
    <property type="nucleotide sequence ID" value="NZ_JBHRTP010000055.1"/>
</dbReference>
<reference evidence="2" key="1">
    <citation type="journal article" date="2019" name="Int. J. Syst. Evol. Microbiol.">
        <title>The Global Catalogue of Microorganisms (GCM) 10K type strain sequencing project: providing services to taxonomists for standard genome sequencing and annotation.</title>
        <authorList>
            <consortium name="The Broad Institute Genomics Platform"/>
            <consortium name="The Broad Institute Genome Sequencing Center for Infectious Disease"/>
            <person name="Wu L."/>
            <person name="Ma J."/>
        </authorList>
    </citation>
    <scope>NUCLEOTIDE SEQUENCE [LARGE SCALE GENOMIC DNA]</scope>
    <source>
        <strain evidence="2">KCTC 42986</strain>
    </source>
</reference>
<proteinExistence type="predicted"/>
<dbReference type="Pfam" id="PF09932">
    <property type="entry name" value="DUF2164"/>
    <property type="match status" value="1"/>
</dbReference>
<dbReference type="EMBL" id="JBHRTP010000055">
    <property type="protein sequence ID" value="MFC3109810.1"/>
    <property type="molecule type" value="Genomic_DNA"/>
</dbReference>